<proteinExistence type="predicted"/>
<dbReference type="EMBL" id="BSXS01007560">
    <property type="protein sequence ID" value="GME89306.1"/>
    <property type="molecule type" value="Genomic_DNA"/>
</dbReference>
<protein>
    <submittedName>
        <fullName evidence="1">Unnamed protein product</fullName>
    </submittedName>
</protein>
<evidence type="ECO:0000313" key="2">
    <source>
        <dbReference type="Proteomes" id="UP001165064"/>
    </source>
</evidence>
<dbReference type="Proteomes" id="UP001165064">
    <property type="component" value="Unassembled WGS sequence"/>
</dbReference>
<organism evidence="1 2">
    <name type="scientific">Ambrosiozyma monospora</name>
    <name type="common">Yeast</name>
    <name type="synonym">Endomycopsis monosporus</name>
    <dbReference type="NCBI Taxonomy" id="43982"/>
    <lineage>
        <taxon>Eukaryota</taxon>
        <taxon>Fungi</taxon>
        <taxon>Dikarya</taxon>
        <taxon>Ascomycota</taxon>
        <taxon>Saccharomycotina</taxon>
        <taxon>Pichiomycetes</taxon>
        <taxon>Pichiales</taxon>
        <taxon>Pichiaceae</taxon>
        <taxon>Ambrosiozyma</taxon>
    </lineage>
</organism>
<comment type="caution">
    <text evidence="1">The sequence shown here is derived from an EMBL/GenBank/DDBJ whole genome shotgun (WGS) entry which is preliminary data.</text>
</comment>
<accession>A0ACB5TJB6</accession>
<name>A0ACB5TJB6_AMBMO</name>
<evidence type="ECO:0000313" key="1">
    <source>
        <dbReference type="EMBL" id="GME89306.1"/>
    </source>
</evidence>
<reference evidence="1" key="1">
    <citation type="submission" date="2023-04" db="EMBL/GenBank/DDBJ databases">
        <title>Ambrosiozyma monospora NBRC 10751.</title>
        <authorList>
            <person name="Ichikawa N."/>
            <person name="Sato H."/>
            <person name="Tonouchi N."/>
        </authorList>
    </citation>
    <scope>NUCLEOTIDE SEQUENCE</scope>
    <source>
        <strain evidence="1">NBRC 10751</strain>
    </source>
</reference>
<sequence length="309" mass="35541">MDRKNAIERLLLTRCSKYQNDHGEILELLESRYSLTGSQKNYLVLQSTDGGLTKQEIENKVHKKKKKQKTKMISIIHSISESSAGNADAHPHPNSTNKYHPLKTRNEFKQFIKSNLKYQDTVIKKLKKLQKKKTELLKTTEDLADLKLCSKVLKFEDFIQINELWNKYISELIGTSNNIQTITNKLSSCEFIGALLTVTHSQCVDNIGMSGIVIWESQFNYVIVVPRENNWKTNIESLQLPQSYSLSERIGGMRLIAKKNTRFEFSIPVGDSNDENVMDFELIGDRMTVRSVDRANKKFKSHAVRDIEL</sequence>
<keyword evidence="2" id="KW-1185">Reference proteome</keyword>
<gene>
    <name evidence="1" type="ORF">Amon02_000847900</name>
</gene>